<dbReference type="GeneID" id="95984954"/>
<feature type="domain" description="CBS" evidence="5">
    <location>
        <begin position="237"/>
        <end position="299"/>
    </location>
</feature>
<accession>A0ABR3Q621</accession>
<reference evidence="7 8" key="1">
    <citation type="submission" date="2023-08" db="EMBL/GenBank/DDBJ databases">
        <title>Annotated Genome Sequence of Vanrija albida AlHP1.</title>
        <authorList>
            <person name="Herzog R."/>
        </authorList>
    </citation>
    <scope>NUCLEOTIDE SEQUENCE [LARGE SCALE GENOMIC DNA]</scope>
    <source>
        <strain evidence="7 8">AlHP1</strain>
    </source>
</reference>
<evidence type="ECO:0000259" key="6">
    <source>
        <dbReference type="PROSITE" id="PS51846"/>
    </source>
</evidence>
<dbReference type="InterPro" id="IPR000644">
    <property type="entry name" value="CBS_dom"/>
</dbReference>
<keyword evidence="8" id="KW-1185">Reference proteome</keyword>
<dbReference type="Pfam" id="PF01595">
    <property type="entry name" value="CNNM"/>
    <property type="match status" value="1"/>
</dbReference>
<protein>
    <submittedName>
        <fullName evidence="7">Cell agglutination protein Mam3</fullName>
    </submittedName>
</protein>
<evidence type="ECO:0000256" key="3">
    <source>
        <dbReference type="PROSITE-ProRule" id="PRU01193"/>
    </source>
</evidence>
<keyword evidence="3 4" id="KW-1133">Transmembrane helix</keyword>
<feature type="transmembrane region" description="Helical" evidence="4">
    <location>
        <begin position="100"/>
        <end position="117"/>
    </location>
</feature>
<sequence>MNDSITVPLAHLPGLCATLVDTALKGNRTKHVHIEPDHPSFPIFIGATIVLILLGGIFSGLTLGLMGLDAINLQVLSQAGTESEQEQAPKVLKLLSGGRHLILVVLLLCNTLVNTSLPVFLDSMIGGGWIAILGATGLELVFGEVIPQAICTKYGLAIGATFAPLVRGLVILMYPIAKPMALFLDYMFGAHDDGVTYRKAELKAFVALGVEDKLADDELHLLGSVLEFSGKTVGTVMTPMADVYQLPSDRIVDAELLAEVLRKGHTRIPVYDAKVPGSFLGVMLLRNLVQYDVNEAKPVSELVTLVLPQCPPDLSLVEAMNYFQTGRSHLLLVSTKPGRQEGAVGVVTLEDVVEELIGKEIVDETDRYVDVHSRIPVIRPRYHSESPAGLRRIFEGRVARRRALLGGVGASSASLSQGVHAPAPSIASLIDHPANNV</sequence>
<feature type="transmembrane region" description="Helical" evidence="4">
    <location>
        <begin position="154"/>
        <end position="177"/>
    </location>
</feature>
<dbReference type="PANTHER" id="PTHR12064">
    <property type="entry name" value="METAL TRANSPORTER CNNM"/>
    <property type="match status" value="1"/>
</dbReference>
<evidence type="ECO:0000256" key="1">
    <source>
        <dbReference type="ARBA" id="ARBA00022737"/>
    </source>
</evidence>
<evidence type="ECO:0000259" key="5">
    <source>
        <dbReference type="PROSITE" id="PS51371"/>
    </source>
</evidence>
<dbReference type="PANTHER" id="PTHR12064:SF97">
    <property type="entry name" value="METAL TRANSPORTER CNNM-5"/>
    <property type="match status" value="1"/>
</dbReference>
<dbReference type="PROSITE" id="PS51371">
    <property type="entry name" value="CBS"/>
    <property type="match status" value="2"/>
</dbReference>
<dbReference type="InterPro" id="IPR045095">
    <property type="entry name" value="ACDP"/>
</dbReference>
<evidence type="ECO:0000313" key="7">
    <source>
        <dbReference type="EMBL" id="KAL1409912.1"/>
    </source>
</evidence>
<evidence type="ECO:0000256" key="2">
    <source>
        <dbReference type="PROSITE-ProRule" id="PRU00703"/>
    </source>
</evidence>
<feature type="domain" description="CBS" evidence="5">
    <location>
        <begin position="302"/>
        <end position="364"/>
    </location>
</feature>
<comment type="caution">
    <text evidence="7">The sequence shown here is derived from an EMBL/GenBank/DDBJ whole genome shotgun (WGS) entry which is preliminary data.</text>
</comment>
<feature type="transmembrane region" description="Helical" evidence="4">
    <location>
        <begin position="123"/>
        <end position="142"/>
    </location>
</feature>
<keyword evidence="2" id="KW-0129">CBS domain</keyword>
<organism evidence="7 8">
    <name type="scientific">Vanrija albida</name>
    <dbReference type="NCBI Taxonomy" id="181172"/>
    <lineage>
        <taxon>Eukaryota</taxon>
        <taxon>Fungi</taxon>
        <taxon>Dikarya</taxon>
        <taxon>Basidiomycota</taxon>
        <taxon>Agaricomycotina</taxon>
        <taxon>Tremellomycetes</taxon>
        <taxon>Trichosporonales</taxon>
        <taxon>Trichosporonaceae</taxon>
        <taxon>Vanrija</taxon>
    </lineage>
</organism>
<feature type="domain" description="CNNM transmembrane" evidence="6">
    <location>
        <begin position="37"/>
        <end position="219"/>
    </location>
</feature>
<dbReference type="PROSITE" id="PS51846">
    <property type="entry name" value="CNNM"/>
    <property type="match status" value="1"/>
</dbReference>
<dbReference type="EMBL" id="JBBXJM010000003">
    <property type="protein sequence ID" value="KAL1409912.1"/>
    <property type="molecule type" value="Genomic_DNA"/>
</dbReference>
<keyword evidence="1" id="KW-0677">Repeat</keyword>
<evidence type="ECO:0000313" key="8">
    <source>
        <dbReference type="Proteomes" id="UP001565368"/>
    </source>
</evidence>
<dbReference type="Gene3D" id="3.10.580.10">
    <property type="entry name" value="CBS-domain"/>
    <property type="match status" value="1"/>
</dbReference>
<dbReference type="RefSeq" id="XP_069209856.1">
    <property type="nucleotide sequence ID" value="XM_069352438.1"/>
</dbReference>
<dbReference type="Pfam" id="PF00571">
    <property type="entry name" value="CBS"/>
    <property type="match status" value="1"/>
</dbReference>
<dbReference type="Proteomes" id="UP001565368">
    <property type="component" value="Unassembled WGS sequence"/>
</dbReference>
<evidence type="ECO:0000256" key="4">
    <source>
        <dbReference type="SAM" id="Phobius"/>
    </source>
</evidence>
<keyword evidence="3 4" id="KW-0472">Membrane</keyword>
<dbReference type="InterPro" id="IPR046342">
    <property type="entry name" value="CBS_dom_sf"/>
</dbReference>
<keyword evidence="3 4" id="KW-0812">Transmembrane</keyword>
<name>A0ABR3Q621_9TREE</name>
<proteinExistence type="predicted"/>
<gene>
    <name evidence="7" type="primary">MAM3</name>
    <name evidence="7" type="ORF">Q8F55_003911</name>
</gene>
<feature type="transmembrane region" description="Helical" evidence="4">
    <location>
        <begin position="43"/>
        <end position="68"/>
    </location>
</feature>
<dbReference type="SUPFAM" id="SSF54631">
    <property type="entry name" value="CBS-domain pair"/>
    <property type="match status" value="1"/>
</dbReference>
<dbReference type="InterPro" id="IPR002550">
    <property type="entry name" value="CNNM"/>
</dbReference>